<comment type="caution">
    <text evidence="2">The sequence shown here is derived from an EMBL/GenBank/DDBJ whole genome shotgun (WGS) entry which is preliminary data.</text>
</comment>
<evidence type="ECO:0000313" key="2">
    <source>
        <dbReference type="EMBL" id="MST32053.1"/>
    </source>
</evidence>
<sequence>MPATDLTYQPAGDRRHQIAWTAAGLRRAAAGAGVTLPVDFARAVAADGLERADQLAVSRAGAGVVIHTCPATPRQLPVLLGYADARGQWHRDGRRHQPTALPAEQPAAPGLGPVA</sequence>
<organism evidence="2 3">
    <name type="scientific">Acidiferrimicrobium australe</name>
    <dbReference type="NCBI Taxonomy" id="2664430"/>
    <lineage>
        <taxon>Bacteria</taxon>
        <taxon>Bacillati</taxon>
        <taxon>Actinomycetota</taxon>
        <taxon>Acidimicrobiia</taxon>
        <taxon>Acidimicrobiales</taxon>
        <taxon>Acidimicrobiaceae</taxon>
        <taxon>Acidiferrimicrobium</taxon>
    </lineage>
</organism>
<evidence type="ECO:0000313" key="3">
    <source>
        <dbReference type="Proteomes" id="UP000437736"/>
    </source>
</evidence>
<feature type="region of interest" description="Disordered" evidence="1">
    <location>
        <begin position="90"/>
        <end position="115"/>
    </location>
</feature>
<keyword evidence="3" id="KW-1185">Reference proteome</keyword>
<dbReference type="Proteomes" id="UP000437736">
    <property type="component" value="Unassembled WGS sequence"/>
</dbReference>
<reference evidence="2 3" key="1">
    <citation type="submission" date="2019-11" db="EMBL/GenBank/DDBJ databases">
        <title>Acidiferrimicrobium australis gen. nov., sp. nov., an acidophilic and obligately heterotrophic, member of the Actinobacteria that catalyses dissimilatory oxido- reduction of iron isolated from metal-rich acidic water in Chile.</title>
        <authorList>
            <person name="Gonzalez D."/>
            <person name="Huber K."/>
            <person name="Hedrich S."/>
            <person name="Rojas-Villalobos C."/>
            <person name="Quatrini R."/>
            <person name="Dinamarca M.A."/>
            <person name="Schwarz A."/>
            <person name="Canales C."/>
            <person name="Nancucheo I."/>
        </authorList>
    </citation>
    <scope>NUCLEOTIDE SEQUENCE [LARGE SCALE GENOMIC DNA]</scope>
    <source>
        <strain evidence="2 3">USS-CCA1</strain>
    </source>
</reference>
<gene>
    <name evidence="2" type="ORF">GHK86_04845</name>
</gene>
<protein>
    <submittedName>
        <fullName evidence="2">Uncharacterized protein</fullName>
    </submittedName>
</protein>
<accession>A0ABW9QRD7</accession>
<evidence type="ECO:0000256" key="1">
    <source>
        <dbReference type="SAM" id="MobiDB-lite"/>
    </source>
</evidence>
<proteinExistence type="predicted"/>
<dbReference type="EMBL" id="WJHE01000201">
    <property type="protein sequence ID" value="MST32053.1"/>
    <property type="molecule type" value="Genomic_DNA"/>
</dbReference>
<name>A0ABW9QRD7_9ACTN</name>